<dbReference type="PROSITE" id="PS51257">
    <property type="entry name" value="PROKAR_LIPOPROTEIN"/>
    <property type="match status" value="1"/>
</dbReference>
<sequence length="151" mass="17011">MKKMAAFGYAQVLVLLAIACMVTVCQGQAETIVVGGSENWRFGFNYTDWALKRAPFYINDTLVFRYDPPSNTTPAAHSVYLLPNLWSYLTCDLRWAKLLANSTQGSGDGFAFVLSQWRVYYFASGEGNKLNDCRVGGMKFFAIPLPRRRRA</sequence>
<evidence type="ECO:0000256" key="1">
    <source>
        <dbReference type="SAM" id="SignalP"/>
    </source>
</evidence>
<evidence type="ECO:0000313" key="5">
    <source>
        <dbReference type="Proteomes" id="UP001642360"/>
    </source>
</evidence>
<gene>
    <name evidence="3" type="ORF">ILEXP_LOCUS24281</name>
    <name evidence="4" type="ORF">ILEXP_LOCUS51625</name>
</gene>
<evidence type="ECO:0000313" key="3">
    <source>
        <dbReference type="EMBL" id="CAK9155868.1"/>
    </source>
</evidence>
<organism evidence="4 5">
    <name type="scientific">Ilex paraguariensis</name>
    <name type="common">yerba mate</name>
    <dbReference type="NCBI Taxonomy" id="185542"/>
    <lineage>
        <taxon>Eukaryota</taxon>
        <taxon>Viridiplantae</taxon>
        <taxon>Streptophyta</taxon>
        <taxon>Embryophyta</taxon>
        <taxon>Tracheophyta</taxon>
        <taxon>Spermatophyta</taxon>
        <taxon>Magnoliopsida</taxon>
        <taxon>eudicotyledons</taxon>
        <taxon>Gunneridae</taxon>
        <taxon>Pentapetalae</taxon>
        <taxon>asterids</taxon>
        <taxon>campanulids</taxon>
        <taxon>Aquifoliales</taxon>
        <taxon>Aquifoliaceae</taxon>
        <taxon>Ilex</taxon>
    </lineage>
</organism>
<feature type="domain" description="Phytocyanin" evidence="2">
    <location>
        <begin position="30"/>
        <end position="146"/>
    </location>
</feature>
<accession>A0ABC8UKZ1</accession>
<proteinExistence type="predicted"/>
<dbReference type="PROSITE" id="PS51485">
    <property type="entry name" value="PHYTOCYANIN"/>
    <property type="match status" value="1"/>
</dbReference>
<keyword evidence="1" id="KW-0732">Signal</keyword>
<protein>
    <recommendedName>
        <fullName evidence="2">Phytocyanin domain-containing protein</fullName>
    </recommendedName>
</protein>
<dbReference type="InterPro" id="IPR008972">
    <property type="entry name" value="Cupredoxin"/>
</dbReference>
<dbReference type="Gene3D" id="2.60.40.420">
    <property type="entry name" value="Cupredoxins - blue copper proteins"/>
    <property type="match status" value="1"/>
</dbReference>
<dbReference type="AlphaFoldDB" id="A0ABC8UKZ1"/>
<dbReference type="PANTHER" id="PTHR34052">
    <property type="entry name" value="GLYCINE-RICH PROTEIN-LIKE"/>
    <property type="match status" value="1"/>
</dbReference>
<dbReference type="InterPro" id="IPR003245">
    <property type="entry name" value="Phytocyanin_dom"/>
</dbReference>
<name>A0ABC8UKZ1_9AQUA</name>
<dbReference type="SUPFAM" id="SSF49503">
    <property type="entry name" value="Cupredoxins"/>
    <property type="match status" value="1"/>
</dbReference>
<dbReference type="PANTHER" id="PTHR34052:SF2">
    <property type="entry name" value="PLASTOCYANIN-LIKE DOMAIN PROTEIN"/>
    <property type="match status" value="1"/>
</dbReference>
<keyword evidence="5" id="KW-1185">Reference proteome</keyword>
<dbReference type="EMBL" id="CAUOFW020002754">
    <property type="protein sequence ID" value="CAK9155868.1"/>
    <property type="molecule type" value="Genomic_DNA"/>
</dbReference>
<feature type="signal peptide" evidence="1">
    <location>
        <begin position="1"/>
        <end position="27"/>
    </location>
</feature>
<feature type="chain" id="PRO_5044721034" description="Phytocyanin domain-containing protein" evidence="1">
    <location>
        <begin position="28"/>
        <end position="151"/>
    </location>
</feature>
<reference evidence="4 5" key="1">
    <citation type="submission" date="2024-02" db="EMBL/GenBank/DDBJ databases">
        <authorList>
            <person name="Vignale AGUSTIN F."/>
            <person name="Sosa J E."/>
            <person name="Modenutti C."/>
        </authorList>
    </citation>
    <scope>NUCLEOTIDE SEQUENCE [LARGE SCALE GENOMIC DNA]</scope>
</reference>
<evidence type="ECO:0000259" key="2">
    <source>
        <dbReference type="PROSITE" id="PS51485"/>
    </source>
</evidence>
<dbReference type="EMBL" id="CAUOFW020008073">
    <property type="protein sequence ID" value="CAK9181549.1"/>
    <property type="molecule type" value="Genomic_DNA"/>
</dbReference>
<evidence type="ECO:0000313" key="4">
    <source>
        <dbReference type="EMBL" id="CAK9181549.1"/>
    </source>
</evidence>
<dbReference type="Proteomes" id="UP001642360">
    <property type="component" value="Unassembled WGS sequence"/>
</dbReference>
<comment type="caution">
    <text evidence="4">The sequence shown here is derived from an EMBL/GenBank/DDBJ whole genome shotgun (WGS) entry which is preliminary data.</text>
</comment>